<dbReference type="InterPro" id="IPR015421">
    <property type="entry name" value="PyrdxlP-dep_Trfase_major"/>
</dbReference>
<keyword evidence="10 13" id="KW-0663">Pyridoxal phosphate</keyword>
<evidence type="ECO:0000256" key="5">
    <source>
        <dbReference type="ARBA" id="ARBA00022490"/>
    </source>
</evidence>
<dbReference type="InterPro" id="IPR005814">
    <property type="entry name" value="Aminotrans_3"/>
</dbReference>
<keyword evidence="6 13" id="KW-0032">Aminotransferase</keyword>
<evidence type="ECO:0000256" key="6">
    <source>
        <dbReference type="ARBA" id="ARBA00022576"/>
    </source>
</evidence>
<comment type="catalytic activity">
    <reaction evidence="11 13">
        <text>(8S)-8-amino-7-oxononanoate + S-adenosyl-L-methionine = S-adenosyl-4-methylsulfanyl-2-oxobutanoate + (7R,8S)-7,8-diammoniononanoate</text>
        <dbReference type="Rhea" id="RHEA:16861"/>
        <dbReference type="ChEBI" id="CHEBI:16490"/>
        <dbReference type="ChEBI" id="CHEBI:59789"/>
        <dbReference type="ChEBI" id="CHEBI:149468"/>
        <dbReference type="ChEBI" id="CHEBI:149469"/>
        <dbReference type="EC" id="2.6.1.62"/>
    </reaction>
</comment>
<feature type="binding site" evidence="13">
    <location>
        <position position="264"/>
    </location>
    <ligand>
        <name>substrate</name>
    </ligand>
</feature>
<dbReference type="SUPFAM" id="SSF53383">
    <property type="entry name" value="PLP-dependent transferases"/>
    <property type="match status" value="1"/>
</dbReference>
<feature type="binding site" evidence="13">
    <location>
        <position position="394"/>
    </location>
    <ligand>
        <name>substrate</name>
    </ligand>
</feature>
<comment type="pathway">
    <text evidence="3 13">Cofactor biosynthesis; biotin biosynthesis; 7,8-diaminononanoate from 8-amino-7-oxononanoate (SAM route): step 1/1.</text>
</comment>
<evidence type="ECO:0000256" key="2">
    <source>
        <dbReference type="ARBA" id="ARBA00004496"/>
    </source>
</evidence>
<dbReference type="InterPro" id="IPR005815">
    <property type="entry name" value="BioA"/>
</dbReference>
<dbReference type="NCBIfam" id="TIGR00508">
    <property type="entry name" value="bioA"/>
    <property type="match status" value="1"/>
</dbReference>
<evidence type="ECO:0000313" key="14">
    <source>
        <dbReference type="EMBL" id="PIQ88336.1"/>
    </source>
</evidence>
<comment type="function">
    <text evidence="13">Catalyzes the transfer of the alpha-amino group from S-adenosyl-L-methionine (SAM) to 7-keto-8-aminopelargonic acid (KAPA) to form 7,8-diaminopelargonic acid (DAPA). It is the only aminotransferase known to utilize SAM as an amino donor.</text>
</comment>
<dbReference type="FunFam" id="3.40.640.10:FF:000078">
    <property type="entry name" value="Adenosylmethionine-8-amino-7-oxononanoate aminotransferase"/>
    <property type="match status" value="1"/>
</dbReference>
<dbReference type="Proteomes" id="UP000229641">
    <property type="component" value="Unassembled WGS sequence"/>
</dbReference>
<comment type="subcellular location">
    <subcellularLocation>
        <location evidence="2 13">Cytoplasm</location>
    </subcellularLocation>
</comment>
<dbReference type="HAMAP" id="MF_00834">
    <property type="entry name" value="BioA"/>
    <property type="match status" value="1"/>
</dbReference>
<evidence type="ECO:0000256" key="13">
    <source>
        <dbReference type="HAMAP-Rule" id="MF_00834"/>
    </source>
</evidence>
<dbReference type="GO" id="GO:0004015">
    <property type="term" value="F:adenosylmethionine-8-amino-7-oxononanoate transaminase activity"/>
    <property type="evidence" value="ECO:0007669"/>
    <property type="project" value="UniProtKB-UniRule"/>
</dbReference>
<dbReference type="Pfam" id="PF00202">
    <property type="entry name" value="Aminotran_3"/>
    <property type="match status" value="1"/>
</dbReference>
<evidence type="ECO:0000256" key="10">
    <source>
        <dbReference type="ARBA" id="ARBA00022898"/>
    </source>
</evidence>
<dbReference type="GO" id="GO:0005737">
    <property type="term" value="C:cytoplasm"/>
    <property type="evidence" value="ECO:0007669"/>
    <property type="project" value="UniProtKB-SubCell"/>
</dbReference>
<sequence>MRKNLTQLDKKYVWHPFTQMRDWLREDPLIVKEGRGVYLKDMHGRWFIDGVSSLWVNVHGHRNKEIDSAVKKQLGKIAHSTFLGLSHEKAILLARQLIGIVPPGLNKVFYSDNGSTSVEIALKMCFQYWRHKGMAGKTKFIYFNNSYHGDTVGSVSVGGINLFHNIYKPLLFGSYMAGFCEKKLETLLKRHHKKIAALIIEPLIQGAGGMLLCPSGFLKKARLLCSRYDILFIADEVATGFGRTGKMFACEHEKVRPDVMCLGKGITGGYLPLAATITSDKIYRAFLGYYGHKKTFFHGHSYTANPLACSAALANLKIFKKEKTLQKLKPKINYLKIQLKVFQGLKNVKEVRQLGFMVGIELIKNKKAGTPYHWEERIGLKVVNEARKRGAILRPLGNVIVLMPALNISMNTLKKLLKITYQSIVSATGNVK</sequence>
<keyword evidence="7 13" id="KW-0808">Transferase</keyword>
<comment type="similarity">
    <text evidence="12 13">Belongs to the class-III pyridoxal-phosphate-dependent aminotransferase family. BioA subfamily.</text>
</comment>
<gene>
    <name evidence="13 14" type="primary">bioA</name>
    <name evidence="14" type="ORF">COV72_08495</name>
</gene>
<dbReference type="AlphaFoldDB" id="A0A2H0LVE8"/>
<feature type="modified residue" description="N6-(pyridoxal phosphate)lysine" evidence="13">
    <location>
        <position position="264"/>
    </location>
</feature>
<dbReference type="GO" id="GO:0030170">
    <property type="term" value="F:pyridoxal phosphate binding"/>
    <property type="evidence" value="ECO:0007669"/>
    <property type="project" value="UniProtKB-UniRule"/>
</dbReference>
<accession>A0A2H0LVE8</accession>
<feature type="binding site" evidence="13">
    <location>
        <position position="147"/>
    </location>
    <ligand>
        <name>substrate</name>
    </ligand>
</feature>
<dbReference type="InterPro" id="IPR015424">
    <property type="entry name" value="PyrdxlP-dep_Trfase"/>
</dbReference>
<dbReference type="InterPro" id="IPR015422">
    <property type="entry name" value="PyrdxlP-dep_Trfase_small"/>
</dbReference>
<dbReference type="UniPathway" id="UPA00078">
    <property type="reaction ID" value="UER00160"/>
</dbReference>
<organism evidence="14 15">
    <name type="scientific">Candidatus Ghiorseimicrobium undicola</name>
    <dbReference type="NCBI Taxonomy" id="1974746"/>
    <lineage>
        <taxon>Bacteria</taxon>
        <taxon>Pseudomonadati</taxon>
        <taxon>Candidatus Omnitrophota</taxon>
        <taxon>Candidatus Ghiorseimicrobium</taxon>
    </lineage>
</organism>
<feature type="binding site" evidence="13">
    <location>
        <begin position="300"/>
        <end position="301"/>
    </location>
    <ligand>
        <name>pyridoxal 5'-phosphate</name>
        <dbReference type="ChEBI" id="CHEBI:597326"/>
    </ligand>
</feature>
<evidence type="ECO:0000256" key="8">
    <source>
        <dbReference type="ARBA" id="ARBA00022691"/>
    </source>
</evidence>
<dbReference type="PROSITE" id="PS00600">
    <property type="entry name" value="AA_TRANSFER_CLASS_3"/>
    <property type="match status" value="1"/>
</dbReference>
<feature type="binding site" evidence="13">
    <location>
        <position position="299"/>
    </location>
    <ligand>
        <name>substrate</name>
    </ligand>
</feature>
<evidence type="ECO:0000256" key="11">
    <source>
        <dbReference type="ARBA" id="ARBA00048449"/>
    </source>
</evidence>
<dbReference type="InterPro" id="IPR049704">
    <property type="entry name" value="Aminotrans_3_PPA_site"/>
</dbReference>
<evidence type="ECO:0000313" key="15">
    <source>
        <dbReference type="Proteomes" id="UP000229641"/>
    </source>
</evidence>
<dbReference type="CDD" id="cd00610">
    <property type="entry name" value="OAT_like"/>
    <property type="match status" value="1"/>
</dbReference>
<keyword evidence="9 13" id="KW-0093">Biotin biosynthesis</keyword>
<feature type="binding site" evidence="13">
    <location>
        <begin position="114"/>
        <end position="115"/>
    </location>
    <ligand>
        <name>pyridoxal 5'-phosphate</name>
        <dbReference type="ChEBI" id="CHEBI:597326"/>
    </ligand>
</feature>
<evidence type="ECO:0000256" key="7">
    <source>
        <dbReference type="ARBA" id="ARBA00022679"/>
    </source>
</evidence>
<dbReference type="Gene3D" id="3.40.640.10">
    <property type="entry name" value="Type I PLP-dependent aspartate aminotransferase-like (Major domain)"/>
    <property type="match status" value="1"/>
</dbReference>
<dbReference type="PANTHER" id="PTHR42684:SF17">
    <property type="entry name" value="ADENOSYLMETHIONINE-8-AMINO-7-OXONONANOATE AMINOTRANSFERASE"/>
    <property type="match status" value="1"/>
</dbReference>
<keyword evidence="5 13" id="KW-0963">Cytoplasm</keyword>
<evidence type="ECO:0000256" key="1">
    <source>
        <dbReference type="ARBA" id="ARBA00001933"/>
    </source>
</evidence>
<evidence type="ECO:0000256" key="9">
    <source>
        <dbReference type="ARBA" id="ARBA00022756"/>
    </source>
</evidence>
<dbReference type="EC" id="2.6.1.62" evidence="13"/>
<feature type="site" description="Participates in the substrate recognition with KAPA and in a stacking interaction with the adenine ring of SAM" evidence="13">
    <location>
        <position position="17"/>
    </location>
</feature>
<dbReference type="PANTHER" id="PTHR42684">
    <property type="entry name" value="ADENOSYLMETHIONINE-8-AMINO-7-OXONONANOATE AMINOTRANSFERASE"/>
    <property type="match status" value="1"/>
</dbReference>
<comment type="subunit">
    <text evidence="4 13">Homodimer.</text>
</comment>
<comment type="cofactor">
    <cofactor evidence="1 13">
        <name>pyridoxal 5'-phosphate</name>
        <dbReference type="ChEBI" id="CHEBI:597326"/>
    </cofactor>
</comment>
<dbReference type="GO" id="GO:0009102">
    <property type="term" value="P:biotin biosynthetic process"/>
    <property type="evidence" value="ECO:0007669"/>
    <property type="project" value="UniProtKB-UniRule"/>
</dbReference>
<evidence type="ECO:0000256" key="3">
    <source>
        <dbReference type="ARBA" id="ARBA00005063"/>
    </source>
</evidence>
<dbReference type="Gene3D" id="3.90.1150.10">
    <property type="entry name" value="Aspartate Aminotransferase, domain 1"/>
    <property type="match status" value="1"/>
</dbReference>
<comment type="caution">
    <text evidence="13">Lacks conserved residue(s) required for the propagation of feature annotation.</text>
</comment>
<proteinExistence type="inferred from homology"/>
<dbReference type="EMBL" id="PCWA01000109">
    <property type="protein sequence ID" value="PIQ88336.1"/>
    <property type="molecule type" value="Genomic_DNA"/>
</dbReference>
<name>A0A2H0LVE8_9BACT</name>
<evidence type="ECO:0000256" key="4">
    <source>
        <dbReference type="ARBA" id="ARBA00011738"/>
    </source>
</evidence>
<keyword evidence="8 13" id="KW-0949">S-adenosyl-L-methionine</keyword>
<protein>
    <recommendedName>
        <fullName evidence="13">Adenosylmethionine-8-amino-7-oxononanoate aminotransferase</fullName>
        <ecNumber evidence="13">2.6.1.62</ecNumber>
    </recommendedName>
    <alternativeName>
        <fullName evidence="13">7,8-diamino-pelargonic acid aminotransferase</fullName>
        <shortName evidence="13">DAPA AT</shortName>
        <shortName evidence="13">DAPA aminotransferase</shortName>
    </alternativeName>
    <alternativeName>
        <fullName evidence="13">7,8-diaminononanoate synthase</fullName>
        <shortName evidence="13">DANS</shortName>
    </alternativeName>
    <alternativeName>
        <fullName evidence="13">Diaminopelargonic acid synthase</fullName>
    </alternativeName>
</protein>
<reference evidence="14 15" key="1">
    <citation type="submission" date="2017-09" db="EMBL/GenBank/DDBJ databases">
        <title>Depth-based differentiation of microbial function through sediment-hosted aquifers and enrichment of novel symbionts in the deep terrestrial subsurface.</title>
        <authorList>
            <person name="Probst A.J."/>
            <person name="Ladd B."/>
            <person name="Jarett J.K."/>
            <person name="Geller-Mcgrath D.E."/>
            <person name="Sieber C.M."/>
            <person name="Emerson J.B."/>
            <person name="Anantharaman K."/>
            <person name="Thomas B.C."/>
            <person name="Malmstrom R."/>
            <person name="Stieglmeier M."/>
            <person name="Klingl A."/>
            <person name="Woyke T."/>
            <person name="Ryan C.M."/>
            <person name="Banfield J.F."/>
        </authorList>
    </citation>
    <scope>NUCLEOTIDE SEQUENCE [LARGE SCALE GENOMIC DNA]</scope>
    <source>
        <strain evidence="14">CG11_big_fil_rev_8_21_14_0_20_42_13</strain>
    </source>
</reference>
<comment type="caution">
    <text evidence="14">The sequence shown here is derived from an EMBL/GenBank/DDBJ whole genome shotgun (WGS) entry which is preliminary data.</text>
</comment>
<feature type="binding site" evidence="13">
    <location>
        <position position="235"/>
    </location>
    <ligand>
        <name>pyridoxal 5'-phosphate</name>
        <dbReference type="ChEBI" id="CHEBI:597326"/>
    </ligand>
</feature>
<evidence type="ECO:0000256" key="12">
    <source>
        <dbReference type="ARBA" id="ARBA00060970"/>
    </source>
</evidence>